<evidence type="ECO:0000313" key="4">
    <source>
        <dbReference type="Proteomes" id="UP000557688"/>
    </source>
</evidence>
<sequence length="366" mass="41197">MSDRPLHLLSRYAQSIVWLARYMERIENLARVIDVTETFSRTGAAGNAWRSVVQINADEERFFERYAHADARSVSDFYVLDRDNPTSIASMIMVARENARTLRPLISTEMWSHINVFTNTVRQLRPADIGAANISGLCAMLKQQCQTHWGITEGTFYRDQGWYFYTIGKYLERGDQTTRLVDIKYHTLLPGDAAIGSAADHSQWNAVLRAAAGYHAFRRAMPQGAFNPASVAGFLLLNNAFPRSLVLTLRQVYGALNQLRTDYSLRGSEGCLERLDELRAALADQTIEQIIIRGLHEFLDWVQRQLMFLHDDIANAFWRPRPMETTPTGASAQQSLAPGSMTQSMGGMTQSLEQVGTSQVPGQNQD</sequence>
<keyword evidence="4" id="KW-1185">Reference proteome</keyword>
<evidence type="ECO:0000313" key="3">
    <source>
        <dbReference type="EMBL" id="MBB3174012.1"/>
    </source>
</evidence>
<comment type="caution">
    <text evidence="3">The sequence shown here is derived from an EMBL/GenBank/DDBJ whole genome shotgun (WGS) entry which is preliminary data.</text>
</comment>
<dbReference type="RefSeq" id="WP_266152782.1">
    <property type="nucleotide sequence ID" value="NZ_JABXXQ010000252.1"/>
</dbReference>
<feature type="region of interest" description="Disordered" evidence="1">
    <location>
        <begin position="320"/>
        <end position="366"/>
    </location>
</feature>
<feature type="domain" description="DUF403" evidence="2">
    <location>
        <begin position="8"/>
        <end position="317"/>
    </location>
</feature>
<organism evidence="3 4">
    <name type="scientific">Endobacter medicaginis</name>
    <dbReference type="NCBI Taxonomy" id="1181271"/>
    <lineage>
        <taxon>Bacteria</taxon>
        <taxon>Pseudomonadati</taxon>
        <taxon>Pseudomonadota</taxon>
        <taxon>Alphaproteobacteria</taxon>
        <taxon>Acetobacterales</taxon>
        <taxon>Acetobacteraceae</taxon>
        <taxon>Endobacter</taxon>
    </lineage>
</organism>
<dbReference type="Pfam" id="PF04168">
    <property type="entry name" value="Alpha-E"/>
    <property type="match status" value="1"/>
</dbReference>
<proteinExistence type="predicted"/>
<gene>
    <name evidence="3" type="ORF">FHR90_001844</name>
</gene>
<dbReference type="AlphaFoldDB" id="A0A839V362"/>
<reference evidence="3 4" key="1">
    <citation type="submission" date="2020-08" db="EMBL/GenBank/DDBJ databases">
        <title>Genomic Encyclopedia of Type Strains, Phase III (KMG-III): the genomes of soil and plant-associated and newly described type strains.</title>
        <authorList>
            <person name="Whitman W."/>
        </authorList>
    </citation>
    <scope>NUCLEOTIDE SEQUENCE [LARGE SCALE GENOMIC DNA]</scope>
    <source>
        <strain evidence="3 4">CECT 8088</strain>
    </source>
</reference>
<feature type="compositionally biased region" description="Polar residues" evidence="1">
    <location>
        <begin position="325"/>
        <end position="366"/>
    </location>
</feature>
<dbReference type="InterPro" id="IPR007296">
    <property type="entry name" value="DUF403"/>
</dbReference>
<dbReference type="PANTHER" id="PTHR34595:SF7">
    <property type="entry name" value="SLL1039 PROTEIN"/>
    <property type="match status" value="1"/>
</dbReference>
<dbReference type="PANTHER" id="PTHR34595">
    <property type="entry name" value="BLR5612 PROTEIN"/>
    <property type="match status" value="1"/>
</dbReference>
<dbReference type="InterPro" id="IPR051680">
    <property type="entry name" value="ATP-dep_Glu-Cys_Ligase-2"/>
</dbReference>
<evidence type="ECO:0000259" key="2">
    <source>
        <dbReference type="Pfam" id="PF04168"/>
    </source>
</evidence>
<accession>A0A839V362</accession>
<name>A0A839V362_9PROT</name>
<dbReference type="EMBL" id="JACHXV010000005">
    <property type="protein sequence ID" value="MBB3174012.1"/>
    <property type="molecule type" value="Genomic_DNA"/>
</dbReference>
<protein>
    <submittedName>
        <fullName evidence="3">Putative alpha-E superfamily protein</fullName>
    </submittedName>
</protein>
<evidence type="ECO:0000256" key="1">
    <source>
        <dbReference type="SAM" id="MobiDB-lite"/>
    </source>
</evidence>
<dbReference type="Proteomes" id="UP000557688">
    <property type="component" value="Unassembled WGS sequence"/>
</dbReference>